<dbReference type="InterPro" id="IPR011084">
    <property type="entry name" value="DRMBL"/>
</dbReference>
<proteinExistence type="inferred from homology"/>
<dbReference type="PANTHER" id="PTHR23240">
    <property type="entry name" value="DNA CROSS-LINK REPAIR PROTEIN PSO2/SNM1-RELATED"/>
    <property type="match status" value="1"/>
</dbReference>
<evidence type="ECO:0000256" key="5">
    <source>
        <dbReference type="ARBA" id="ARBA00022763"/>
    </source>
</evidence>
<dbReference type="Proteomes" id="UP000663841">
    <property type="component" value="Unassembled WGS sequence"/>
</dbReference>
<evidence type="ECO:0000256" key="12">
    <source>
        <dbReference type="ARBA" id="ARBA00042677"/>
    </source>
</evidence>
<dbReference type="AlphaFoldDB" id="A0A8H3BDG2"/>
<evidence type="ECO:0000256" key="1">
    <source>
        <dbReference type="ARBA" id="ARBA00004123"/>
    </source>
</evidence>
<dbReference type="GO" id="GO:0006310">
    <property type="term" value="P:DNA recombination"/>
    <property type="evidence" value="ECO:0007669"/>
    <property type="project" value="UniProtKB-KW"/>
</dbReference>
<reference evidence="15" key="1">
    <citation type="submission" date="2021-01" db="EMBL/GenBank/DDBJ databases">
        <authorList>
            <person name="Kaushik A."/>
        </authorList>
    </citation>
    <scope>NUCLEOTIDE SEQUENCE</scope>
    <source>
        <strain evidence="15">AG3-T5</strain>
    </source>
</reference>
<dbReference type="GO" id="GO:0035312">
    <property type="term" value="F:5'-3' DNA exonuclease activity"/>
    <property type="evidence" value="ECO:0007669"/>
    <property type="project" value="TreeGrafter"/>
</dbReference>
<keyword evidence="6" id="KW-0378">Hydrolase</keyword>
<dbReference type="InterPro" id="IPR036866">
    <property type="entry name" value="RibonucZ/Hydroxyglut_hydro"/>
</dbReference>
<name>A0A8H3BDG2_9AGAM</name>
<dbReference type="GO" id="GO:0003684">
    <property type="term" value="F:damaged DNA binding"/>
    <property type="evidence" value="ECO:0007669"/>
    <property type="project" value="TreeGrafter"/>
</dbReference>
<evidence type="ECO:0000256" key="13">
    <source>
        <dbReference type="SAM" id="MobiDB-lite"/>
    </source>
</evidence>
<comment type="subcellular location">
    <subcellularLocation>
        <location evidence="1">Nucleus</location>
    </subcellularLocation>
</comment>
<feature type="domain" description="DNA repair metallo-beta-lactamase" evidence="14">
    <location>
        <begin position="297"/>
        <end position="410"/>
    </location>
</feature>
<dbReference type="GO" id="GO:0005634">
    <property type="term" value="C:nucleus"/>
    <property type="evidence" value="ECO:0007669"/>
    <property type="project" value="UniProtKB-SubCell"/>
</dbReference>
<keyword evidence="7" id="KW-0269">Exonuclease</keyword>
<evidence type="ECO:0000313" key="15">
    <source>
        <dbReference type="EMBL" id="CAE6454995.1"/>
    </source>
</evidence>
<sequence>MPVGAPFESHVEPYNQIRVDDFTNTRYRPAWINLLSHIHSDHTQGLNTPSFSSQVVCSKDSKSMLLLLESVDNRINFDNGVISQRKRTFAALQRGGRHHRDLLLALPLNTPTKLDIGPNETAMVTLLDANHCPGSVMCATFATRLVYTADAINNFRFLIEGKRGAILHTGDVRAEPAMVSRLVQNAYIAPYLFTNGKQKKQLEAVYLDTASFIGTQVVPSKASAVQGLLEMIGMYPEDTLFYINIWTWGYEDILIGMADCFNTKIHVDRHKYLILCSIERYHSSPSFPKCARPDVFKNILTCDEHETRFHACERYNQCTTIKPTDPEPKRRTHRNSTVKQVPTKRVVWINPGVVASSNWEPYIQEVNDQLKEGQFVDTVKVPLSRHSTLTELQSLVALLRPKNLYPTSNMPSLEGLDWACIPGVFAECLTPDRYEALRRSTLEELKKRFPDIDPTSDGMAKRVEQVLLKVGHPDLEQDNAVGTDEIEWTEARFQRAIKTKEDIETYLPWLFGHQNALSSKPMQYVLAENSPEASVAPPTSSPTTVLAAPVTEPSELCSTCANCPTCRPNPSTSSKSSGIEVRIRGDSPDLVDPMHTPSPTTGSSTHIADPSIAPAQRNEQIYSPPPESPKRCTNLETPSGISAIIVPDGRPKKRLRTNCAESSLRSPSTLAKQPEMVGSLSLNQTQIILNLGASPTPVQSNSSSSLVQKILDSLPNDHTLMDDLQKVSHPSSASNSRPRTQNVHPTQIIVEPSPYTRLRRNTQHSNDITAVSSTLSTVTAKSPVLFSGSDTRERRRISKVKERDIRAQLAKLPPNFSRALAATKSATKPP</sequence>
<dbReference type="GO" id="GO:0000723">
    <property type="term" value="P:telomere maintenance"/>
    <property type="evidence" value="ECO:0007669"/>
    <property type="project" value="TreeGrafter"/>
</dbReference>
<dbReference type="Pfam" id="PF07522">
    <property type="entry name" value="DRMBL"/>
    <property type="match status" value="1"/>
</dbReference>
<dbReference type="GO" id="GO:0036297">
    <property type="term" value="P:interstrand cross-link repair"/>
    <property type="evidence" value="ECO:0007669"/>
    <property type="project" value="TreeGrafter"/>
</dbReference>
<gene>
    <name evidence="15" type="ORF">RDB_LOCUS135313</name>
</gene>
<evidence type="ECO:0000256" key="2">
    <source>
        <dbReference type="ARBA" id="ARBA00010304"/>
    </source>
</evidence>
<evidence type="ECO:0000256" key="7">
    <source>
        <dbReference type="ARBA" id="ARBA00022839"/>
    </source>
</evidence>
<keyword evidence="4" id="KW-0255">Endonuclease</keyword>
<protein>
    <recommendedName>
        <fullName evidence="11">Protein artemis</fullName>
    </recommendedName>
    <alternativeName>
        <fullName evidence="12">DNA cross-link repair 1C protein</fullName>
    </alternativeName>
</protein>
<feature type="region of interest" description="Disordered" evidence="13">
    <location>
        <begin position="584"/>
        <end position="607"/>
    </location>
</feature>
<comment type="caution">
    <text evidence="15">The sequence shown here is derived from an EMBL/GenBank/DDBJ whole genome shotgun (WGS) entry which is preliminary data.</text>
</comment>
<evidence type="ECO:0000256" key="6">
    <source>
        <dbReference type="ARBA" id="ARBA00022801"/>
    </source>
</evidence>
<evidence type="ECO:0000256" key="9">
    <source>
        <dbReference type="ARBA" id="ARBA00023204"/>
    </source>
</evidence>
<accession>A0A8H3BDG2</accession>
<dbReference type="GO" id="GO:0006303">
    <property type="term" value="P:double-strand break repair via nonhomologous end joining"/>
    <property type="evidence" value="ECO:0007669"/>
    <property type="project" value="TreeGrafter"/>
</dbReference>
<dbReference type="Gene3D" id="3.60.15.10">
    <property type="entry name" value="Ribonuclease Z/Hydroxyacylglutathione hydrolase-like"/>
    <property type="match status" value="1"/>
</dbReference>
<evidence type="ECO:0000259" key="14">
    <source>
        <dbReference type="Pfam" id="PF07522"/>
    </source>
</evidence>
<evidence type="ECO:0000313" key="16">
    <source>
        <dbReference type="Proteomes" id="UP000663841"/>
    </source>
</evidence>
<evidence type="ECO:0000256" key="11">
    <source>
        <dbReference type="ARBA" id="ARBA00039759"/>
    </source>
</evidence>
<keyword evidence="10" id="KW-0539">Nucleus</keyword>
<dbReference type="GO" id="GO:0004519">
    <property type="term" value="F:endonuclease activity"/>
    <property type="evidence" value="ECO:0007669"/>
    <property type="project" value="UniProtKB-KW"/>
</dbReference>
<evidence type="ECO:0000256" key="8">
    <source>
        <dbReference type="ARBA" id="ARBA00023172"/>
    </source>
</evidence>
<comment type="similarity">
    <text evidence="2">Belongs to the DNA repair metallo-beta-lactamase (DRMBL) family.</text>
</comment>
<dbReference type="SUPFAM" id="SSF56281">
    <property type="entry name" value="Metallo-hydrolase/oxidoreductase"/>
    <property type="match status" value="1"/>
</dbReference>
<evidence type="ECO:0000256" key="3">
    <source>
        <dbReference type="ARBA" id="ARBA00022722"/>
    </source>
</evidence>
<evidence type="ECO:0000256" key="10">
    <source>
        <dbReference type="ARBA" id="ARBA00023242"/>
    </source>
</evidence>
<dbReference type="PANTHER" id="PTHR23240:SF8">
    <property type="entry name" value="PROTEIN ARTEMIS"/>
    <property type="match status" value="1"/>
</dbReference>
<organism evidence="15 16">
    <name type="scientific">Rhizoctonia solani</name>
    <dbReference type="NCBI Taxonomy" id="456999"/>
    <lineage>
        <taxon>Eukaryota</taxon>
        <taxon>Fungi</taxon>
        <taxon>Dikarya</taxon>
        <taxon>Basidiomycota</taxon>
        <taxon>Agaricomycotina</taxon>
        <taxon>Agaricomycetes</taxon>
        <taxon>Cantharellales</taxon>
        <taxon>Ceratobasidiaceae</taxon>
        <taxon>Rhizoctonia</taxon>
    </lineage>
</organism>
<dbReference type="EMBL" id="CAJMWW010000179">
    <property type="protein sequence ID" value="CAE6454995.1"/>
    <property type="molecule type" value="Genomic_DNA"/>
</dbReference>
<keyword evidence="9" id="KW-0234">DNA repair</keyword>
<keyword evidence="5" id="KW-0227">DNA damage</keyword>
<evidence type="ECO:0000256" key="4">
    <source>
        <dbReference type="ARBA" id="ARBA00022759"/>
    </source>
</evidence>
<keyword evidence="3" id="KW-0540">Nuclease</keyword>
<keyword evidence="8" id="KW-0233">DNA recombination</keyword>